<accession>A0A857DMU7</accession>
<organism evidence="2 3">
    <name type="scientific">Dehalobacter restrictus</name>
    <dbReference type="NCBI Taxonomy" id="55583"/>
    <lineage>
        <taxon>Bacteria</taxon>
        <taxon>Bacillati</taxon>
        <taxon>Bacillota</taxon>
        <taxon>Clostridia</taxon>
        <taxon>Eubacteriales</taxon>
        <taxon>Desulfitobacteriaceae</taxon>
        <taxon>Dehalobacter</taxon>
    </lineage>
</organism>
<evidence type="ECO:0000313" key="2">
    <source>
        <dbReference type="EMBL" id="QHA01898.1"/>
    </source>
</evidence>
<comment type="similarity">
    <text evidence="1">Belongs to the asp23 family.</text>
</comment>
<name>A0A857DMU7_9FIRM</name>
<sequence>MMDNNKIDHSIGSVKIADEVVEVIAGMAASEVEGVAELSGGFAQDIANILGRGKNTSKGSRGIKVEIDEKEASVDLFIAVQYGVSIPDVAQKVQVVVKEAIEGMTGLTVMVINVHIQGIAFKNTAEIKDVKDSKDKTNKEKDLKEK</sequence>
<reference evidence="2 3" key="1">
    <citation type="submission" date="2019-12" db="EMBL/GenBank/DDBJ databases">
        <title>Sequence classification of anaerobic respiratory reductive dehalogenases: First we see many, then we see few.</title>
        <authorList>
            <person name="Molenda O."/>
            <person name="Puentes Jacome L.A."/>
            <person name="Cao X."/>
            <person name="Nesbo C.L."/>
            <person name="Tang S."/>
            <person name="Morson N."/>
            <person name="Patron J."/>
            <person name="Lomheim L."/>
            <person name="Wishart D.S."/>
            <person name="Edwards E.A."/>
        </authorList>
    </citation>
    <scope>NUCLEOTIDE SEQUENCE [LARGE SCALE GENOMIC DNA]</scope>
    <source>
        <strain evidence="2 3">12DCA</strain>
    </source>
</reference>
<dbReference type="Pfam" id="PF03780">
    <property type="entry name" value="Asp23"/>
    <property type="match status" value="1"/>
</dbReference>
<dbReference type="InterPro" id="IPR005531">
    <property type="entry name" value="Asp23"/>
</dbReference>
<evidence type="ECO:0000313" key="3">
    <source>
        <dbReference type="Proteomes" id="UP000430508"/>
    </source>
</evidence>
<dbReference type="PANTHER" id="PTHR34297">
    <property type="entry name" value="HYPOTHETICAL CYTOSOLIC PROTEIN-RELATED"/>
    <property type="match status" value="1"/>
</dbReference>
<dbReference type="Proteomes" id="UP000430508">
    <property type="component" value="Chromosome"/>
</dbReference>
<dbReference type="EMBL" id="CP046996">
    <property type="protein sequence ID" value="QHA01898.1"/>
    <property type="molecule type" value="Genomic_DNA"/>
</dbReference>
<evidence type="ECO:0000256" key="1">
    <source>
        <dbReference type="ARBA" id="ARBA00005721"/>
    </source>
</evidence>
<gene>
    <name evidence="2" type="ORF">GQ588_06885</name>
</gene>
<dbReference type="PANTHER" id="PTHR34297:SF1">
    <property type="entry name" value="ASP23_GLS24 FAMILY ENVELOPE STRESS RESPONSE PROTEIN"/>
    <property type="match status" value="1"/>
</dbReference>
<proteinExistence type="inferred from homology"/>
<dbReference type="AlphaFoldDB" id="A0A857DMU7"/>
<protein>
    <submittedName>
        <fullName evidence="2">Asp23/Gls24 family envelope stress response protein</fullName>
    </submittedName>
</protein>